<dbReference type="OrthoDB" id="1270183at2759"/>
<proteinExistence type="predicted"/>
<protein>
    <submittedName>
        <fullName evidence="1">Uncharacterized protein</fullName>
    </submittedName>
</protein>
<name>A0A9J5XVH3_SOLCO</name>
<dbReference type="AlphaFoldDB" id="A0A9J5XVH3"/>
<organism evidence="1 2">
    <name type="scientific">Solanum commersonii</name>
    <name type="common">Commerson's wild potato</name>
    <name type="synonym">Commerson's nightshade</name>
    <dbReference type="NCBI Taxonomy" id="4109"/>
    <lineage>
        <taxon>Eukaryota</taxon>
        <taxon>Viridiplantae</taxon>
        <taxon>Streptophyta</taxon>
        <taxon>Embryophyta</taxon>
        <taxon>Tracheophyta</taxon>
        <taxon>Spermatophyta</taxon>
        <taxon>Magnoliopsida</taxon>
        <taxon>eudicotyledons</taxon>
        <taxon>Gunneridae</taxon>
        <taxon>Pentapetalae</taxon>
        <taxon>asterids</taxon>
        <taxon>lamiids</taxon>
        <taxon>Solanales</taxon>
        <taxon>Solanaceae</taxon>
        <taxon>Solanoideae</taxon>
        <taxon>Solaneae</taxon>
        <taxon>Solanum</taxon>
    </lineage>
</organism>
<sequence>MDHIIEDTNHLRANLGVEWSAICNACEINIEQRVFRAIKWNKPPPPSPHIRGEVVRDNEEIIICAYSIPLGPGTSNMAEVLQCYLA</sequence>
<accession>A0A9J5XVH3</accession>
<gene>
    <name evidence="1" type="ORF">H5410_042707</name>
</gene>
<dbReference type="EMBL" id="JACXVP010000008">
    <property type="protein sequence ID" value="KAG5592193.1"/>
    <property type="molecule type" value="Genomic_DNA"/>
</dbReference>
<evidence type="ECO:0000313" key="1">
    <source>
        <dbReference type="EMBL" id="KAG5592193.1"/>
    </source>
</evidence>
<reference evidence="1 2" key="1">
    <citation type="submission" date="2020-09" db="EMBL/GenBank/DDBJ databases">
        <title>De no assembly of potato wild relative species, Solanum commersonii.</title>
        <authorList>
            <person name="Cho K."/>
        </authorList>
    </citation>
    <scope>NUCLEOTIDE SEQUENCE [LARGE SCALE GENOMIC DNA]</scope>
    <source>
        <strain evidence="1">LZ3.2</strain>
        <tissue evidence="1">Leaf</tissue>
    </source>
</reference>
<keyword evidence="2" id="KW-1185">Reference proteome</keyword>
<evidence type="ECO:0000313" key="2">
    <source>
        <dbReference type="Proteomes" id="UP000824120"/>
    </source>
</evidence>
<dbReference type="Proteomes" id="UP000824120">
    <property type="component" value="Chromosome 8"/>
</dbReference>
<comment type="caution">
    <text evidence="1">The sequence shown here is derived from an EMBL/GenBank/DDBJ whole genome shotgun (WGS) entry which is preliminary data.</text>
</comment>